<dbReference type="Proteomes" id="UP001287286">
    <property type="component" value="Unassembled WGS sequence"/>
</dbReference>
<keyword evidence="5" id="KW-1185">Reference proteome</keyword>
<dbReference type="AlphaFoldDB" id="A0A2U3E4K6"/>
<evidence type="ECO:0000313" key="3">
    <source>
        <dbReference type="EMBL" id="PWI69440.1"/>
    </source>
</evidence>
<comment type="caution">
    <text evidence="3">The sequence shown here is derived from an EMBL/GenBank/DDBJ whole genome shotgun (WGS) entry which is preliminary data.</text>
</comment>
<proteinExistence type="predicted"/>
<protein>
    <submittedName>
        <fullName evidence="3">Uncharacterized protein</fullName>
    </submittedName>
</protein>
<accession>A0A2U3E4K6</accession>
<gene>
    <name evidence="3" type="ORF">PCL_01087</name>
    <name evidence="2" type="ORF">Purlil1_9770</name>
</gene>
<dbReference type="Proteomes" id="UP000245956">
    <property type="component" value="Unassembled WGS sequence"/>
</dbReference>
<feature type="region of interest" description="Disordered" evidence="1">
    <location>
        <begin position="76"/>
        <end position="136"/>
    </location>
</feature>
<evidence type="ECO:0000313" key="4">
    <source>
        <dbReference type="Proteomes" id="UP000245956"/>
    </source>
</evidence>
<evidence type="ECO:0000256" key="1">
    <source>
        <dbReference type="SAM" id="MobiDB-lite"/>
    </source>
</evidence>
<dbReference type="EMBL" id="LCWV01000012">
    <property type="protein sequence ID" value="PWI69440.1"/>
    <property type="molecule type" value="Genomic_DNA"/>
</dbReference>
<reference evidence="2" key="3">
    <citation type="submission" date="2023-11" db="EMBL/GenBank/DDBJ databases">
        <authorList>
            <person name="Beijen E."/>
            <person name="Ohm R.A."/>
        </authorList>
    </citation>
    <scope>NUCLEOTIDE SEQUENCE</scope>
    <source>
        <strain evidence="2">CBS 150709</strain>
    </source>
</reference>
<organism evidence="3 4">
    <name type="scientific">Purpureocillium lilacinum</name>
    <name type="common">Paecilomyces lilacinus</name>
    <dbReference type="NCBI Taxonomy" id="33203"/>
    <lineage>
        <taxon>Eukaryota</taxon>
        <taxon>Fungi</taxon>
        <taxon>Dikarya</taxon>
        <taxon>Ascomycota</taxon>
        <taxon>Pezizomycotina</taxon>
        <taxon>Sordariomycetes</taxon>
        <taxon>Hypocreomycetidae</taxon>
        <taxon>Hypocreales</taxon>
        <taxon>Ophiocordycipitaceae</taxon>
        <taxon>Purpureocillium</taxon>
    </lineage>
</organism>
<name>A0A2U3E4K6_PURLI</name>
<reference evidence="3 4" key="2">
    <citation type="journal article" date="2016" name="Front. Microbiol.">
        <title>Genome and transcriptome sequences reveal the specific parasitism of the nematophagous Purpureocillium lilacinum 36-1.</title>
        <authorList>
            <person name="Xie J."/>
            <person name="Li S."/>
            <person name="Mo C."/>
            <person name="Xiao X."/>
            <person name="Peng D."/>
            <person name="Wang G."/>
            <person name="Xiao Y."/>
        </authorList>
    </citation>
    <scope>NUCLEOTIDE SEQUENCE [LARGE SCALE GENOMIC DNA]</scope>
    <source>
        <strain evidence="3 4">36-1</strain>
    </source>
</reference>
<reference evidence="3" key="1">
    <citation type="submission" date="2015-05" db="EMBL/GenBank/DDBJ databases">
        <authorList>
            <person name="Wang D.B."/>
            <person name="Wang M."/>
        </authorList>
    </citation>
    <scope>NUCLEOTIDE SEQUENCE</scope>
    <source>
        <strain evidence="3">36-1</strain>
    </source>
</reference>
<evidence type="ECO:0000313" key="2">
    <source>
        <dbReference type="EMBL" id="KAK4085813.1"/>
    </source>
</evidence>
<dbReference type="EMBL" id="JAWRVI010000046">
    <property type="protein sequence ID" value="KAK4085813.1"/>
    <property type="molecule type" value="Genomic_DNA"/>
</dbReference>
<reference evidence="2 5" key="4">
    <citation type="journal article" date="2024" name="Microbiol. Resour. Announc.">
        <title>Genome annotations for the ascomycete fungi Trichoderma harzianum, Trichoderma aggressivum, and Purpureocillium lilacinum.</title>
        <authorList>
            <person name="Beijen E.P.W."/>
            <person name="Ohm R.A."/>
        </authorList>
    </citation>
    <scope>NUCLEOTIDE SEQUENCE [LARGE SCALE GENOMIC DNA]</scope>
    <source>
        <strain evidence="2 5">CBS 150709</strain>
    </source>
</reference>
<evidence type="ECO:0000313" key="5">
    <source>
        <dbReference type="Proteomes" id="UP001287286"/>
    </source>
</evidence>
<sequence>MVRWAQINRDASMFSRRKVPPRHSGVAPHLTSPCFPHANVAVALPGHAGVQYYDRAAMIPPSSNIAATLAARTQQVGWGPAAWASSDDGRSPAPEQARAQQHQPKPKADAASPSHRQHRRGTTRPTARRQQLLQPG</sequence>
<feature type="compositionally biased region" description="Polar residues" evidence="1">
    <location>
        <begin position="123"/>
        <end position="136"/>
    </location>
</feature>